<dbReference type="AlphaFoldDB" id="A0A0F9PD75"/>
<feature type="non-terminal residue" evidence="1">
    <location>
        <position position="103"/>
    </location>
</feature>
<proteinExistence type="predicted"/>
<comment type="caution">
    <text evidence="1">The sequence shown here is derived from an EMBL/GenBank/DDBJ whole genome shotgun (WGS) entry which is preliminary data.</text>
</comment>
<protein>
    <submittedName>
        <fullName evidence="1">Uncharacterized protein</fullName>
    </submittedName>
</protein>
<name>A0A0F9PD75_9ZZZZ</name>
<accession>A0A0F9PD75</accession>
<gene>
    <name evidence="1" type="ORF">LCGC14_0915100</name>
</gene>
<reference evidence="1" key="1">
    <citation type="journal article" date="2015" name="Nature">
        <title>Complex archaea that bridge the gap between prokaryotes and eukaryotes.</title>
        <authorList>
            <person name="Spang A."/>
            <person name="Saw J.H."/>
            <person name="Jorgensen S.L."/>
            <person name="Zaremba-Niedzwiedzka K."/>
            <person name="Martijn J."/>
            <person name="Lind A.E."/>
            <person name="van Eijk R."/>
            <person name="Schleper C."/>
            <person name="Guy L."/>
            <person name="Ettema T.J."/>
        </authorList>
    </citation>
    <scope>NUCLEOTIDE SEQUENCE</scope>
</reference>
<evidence type="ECO:0000313" key="1">
    <source>
        <dbReference type="EMBL" id="KKN22437.1"/>
    </source>
</evidence>
<organism evidence="1">
    <name type="scientific">marine sediment metagenome</name>
    <dbReference type="NCBI Taxonomy" id="412755"/>
    <lineage>
        <taxon>unclassified sequences</taxon>
        <taxon>metagenomes</taxon>
        <taxon>ecological metagenomes</taxon>
    </lineage>
</organism>
<sequence>MFPFTNMKKLLIKNITVILFCLVIAPFGSAQQKGKTVISPFAEFQQLDSAEERFNFFFNTTERYTQNSTYDWLDEVNKYLNTATQKQNVNEIVKYELIRSRVY</sequence>
<dbReference type="EMBL" id="LAZR01003061">
    <property type="protein sequence ID" value="KKN22437.1"/>
    <property type="molecule type" value="Genomic_DNA"/>
</dbReference>